<keyword evidence="4" id="KW-0109">Calcium transport</keyword>
<dbReference type="PROSITE" id="PS50297">
    <property type="entry name" value="ANK_REP_REGION"/>
    <property type="match status" value="2"/>
</dbReference>
<keyword evidence="2" id="KW-0813">Transport</keyword>
<feature type="region of interest" description="Disordered" evidence="10">
    <location>
        <begin position="1"/>
        <end position="34"/>
    </location>
</feature>
<evidence type="ECO:0000256" key="8">
    <source>
        <dbReference type="ARBA" id="ARBA00023303"/>
    </source>
</evidence>
<evidence type="ECO:0008006" key="14">
    <source>
        <dbReference type="Google" id="ProtNLM"/>
    </source>
</evidence>
<keyword evidence="6" id="KW-0106">Calcium</keyword>
<feature type="transmembrane region" description="Helical" evidence="11">
    <location>
        <begin position="1355"/>
        <end position="1377"/>
    </location>
</feature>
<keyword evidence="11" id="KW-0472">Membrane</keyword>
<dbReference type="PANTHER" id="PTHR10582:SF2">
    <property type="entry name" value="INACTIVE"/>
    <property type="match status" value="1"/>
</dbReference>
<feature type="transmembrane region" description="Helical" evidence="11">
    <location>
        <begin position="1397"/>
        <end position="1416"/>
    </location>
</feature>
<dbReference type="GO" id="GO:0098703">
    <property type="term" value="P:calcium ion import across plasma membrane"/>
    <property type="evidence" value="ECO:0007669"/>
    <property type="project" value="TreeGrafter"/>
</dbReference>
<evidence type="ECO:0000256" key="5">
    <source>
        <dbReference type="ARBA" id="ARBA00022737"/>
    </source>
</evidence>
<evidence type="ECO:0000256" key="7">
    <source>
        <dbReference type="ARBA" id="ARBA00023065"/>
    </source>
</evidence>
<keyword evidence="11" id="KW-1133">Transmembrane helix</keyword>
<dbReference type="GO" id="GO:0005886">
    <property type="term" value="C:plasma membrane"/>
    <property type="evidence" value="ECO:0007669"/>
    <property type="project" value="UniProtKB-SubCell"/>
</dbReference>
<comment type="caution">
    <text evidence="12">The sequence shown here is derived from an EMBL/GenBank/DDBJ whole genome shotgun (WGS) entry which is preliminary data.</text>
</comment>
<dbReference type="GO" id="GO:0005216">
    <property type="term" value="F:monoatomic ion channel activity"/>
    <property type="evidence" value="ECO:0007669"/>
    <property type="project" value="InterPro"/>
</dbReference>
<comment type="subcellular location">
    <subcellularLocation>
        <location evidence="1">Cell membrane</location>
        <topology evidence="1">Multi-pass membrane protein</topology>
    </subcellularLocation>
</comment>
<proteinExistence type="predicted"/>
<dbReference type="Proteomes" id="UP000722791">
    <property type="component" value="Unassembled WGS sequence"/>
</dbReference>
<reference evidence="12" key="1">
    <citation type="journal article" date="2021" name="Proc. Natl. Acad. Sci. U.S.A.">
        <title>Three genomes in the algal genus Volvox reveal the fate of a haploid sex-determining region after a transition to homothallism.</title>
        <authorList>
            <person name="Yamamoto K."/>
            <person name="Hamaji T."/>
            <person name="Kawai-Toyooka H."/>
            <person name="Matsuzaki R."/>
            <person name="Takahashi F."/>
            <person name="Nishimura Y."/>
            <person name="Kawachi M."/>
            <person name="Noguchi H."/>
            <person name="Minakuchi Y."/>
            <person name="Umen J.G."/>
            <person name="Toyoda A."/>
            <person name="Nozaki H."/>
        </authorList>
    </citation>
    <scope>NUCLEOTIDE SEQUENCE</scope>
    <source>
        <strain evidence="12">NIES-3785</strain>
    </source>
</reference>
<feature type="transmembrane region" description="Helical" evidence="11">
    <location>
        <begin position="1293"/>
        <end position="1311"/>
    </location>
</feature>
<dbReference type="Gene3D" id="1.25.40.20">
    <property type="entry name" value="Ankyrin repeat-containing domain"/>
    <property type="match status" value="1"/>
</dbReference>
<dbReference type="PANTHER" id="PTHR10582">
    <property type="entry name" value="TRANSIENT RECEPTOR POTENTIAL ION CHANNEL PROTEIN"/>
    <property type="match status" value="1"/>
</dbReference>
<dbReference type="PROSITE" id="PS50088">
    <property type="entry name" value="ANK_REPEAT"/>
    <property type="match status" value="2"/>
</dbReference>
<sequence length="1629" mass="179707">MSDIPTSAPGVRRPGRKRSGPAGSDRDGSPNAIAVSAYAPLEVACVDDNAAESSGAPPQSSSSRAEACLDESPPLQGPKPTSPDVTAGRFAIRSAKTRSGVVSVSFRRLESASSEELETQISTAVSVPGSSEPAVSRRSSWWKLGEAGEGTVAHGCLTDAMIHKPEDSDFVDEDAELQRLLESPGFKAEHDADPSFTVLHFVALMGHGTLADALTAPRRTHHRFARLAECLIKKHCQQVYVTDKYGCTPLQLAAACGNTEMVKVLLEPYDFQGTSEHVLPSTDSRYAYLNHQDGQIRFSALHGAVLHGQHDVVIQLLRHGANPQVLDNTRLTVFKVAPSITSLQKLLRLVLRHADEVPRAVIVELMAEMLAVQGDFQAALLWTKAGKHVSSRPVEEGVERFSAVALELMGGGQSADVSATIKRYFKQLCREDRSSVILDYLLTSIKENHGRLAEVMIDLICTDCPHVLLAPRWQETLEPLVTSFPTLFHRLLHNLQDMCDEDVRGFVHGFVRCLNTSAFGEPAKGGVEAILLSRRLDSLAGTGGAGGGMGTHAVDRVKLLIYQQLVEGLKKVSYRVVKTFFEESDQRLLNDMAQFPIFAEFVGLLATMNTGKAAEESDSSRQLLLELLRLRTSSDPVGNVPSASACSPSAGPRPAPSQNQAHTVKVAWAPNGSNTFQSIAVEKSKSGSSAGGDAGSGSYVSGDISSRQHTHGSQRSLLGSQHGGHGKGCGGAGPRDGPSNEQVLAAERWLARSLQTLNVRRVLRAAINAGKADNVEAAVESIVNWVETNSMDNKTVFVAGITSDLIKALATRFPSACSILLDLVSKDVLEQLDTLQVSANVLYGRDHLVKCSHVRNHFTWREQELRKLMMRNKGYSEYVVDALVDYGVPFECVYKAAVEMGASPDDCATPEQFAALIEQGFTGPELKQLISNGIRLAKVIGYIEECEKPLPPGVPAGFMDKMDVPMSLLFREMLRERLNPQIVDVILNEGKMFETTKYNNFRPGCVLREVYPEPLFVPTYTHHFVLLLLINWRRGAKNSHGKIIRGPWAKEFIDTIFEPNDPLCTKLKSAYDNKLTDTHVYIQGDSFVDPVDAVSGGEASVQLRAALGRQEREQALLERQQEHEKHLRHVRHLLSIFVSNVLLVHRWPVYLAARLSLWLHSAGYTYWQRLEDLYYRQKAQRFGHQVNPVQKSRMGTIDAAVLVFPLLSFFHVGQEDMLTALVDSDAPSSWFNFAVVRALYILHWRVFGSVMVWLTVATQLQFAASFLIFFLVVLNCEVGQEPGHPLKPLNRKACVVGSLCVSVIFSASMLLERFLEAPVPQLATWVSFGRQMELCCHAMVWTVALIVWTSAGANLVPALSGLTMLLFMVRLTLFGLVTDKLSTAVLALLEILSDSRYFFLLIGTVYGGFLLAVAGLRQENERNPRVYSAQLFTVLLGDFQSDQLTDMDNVWRYPGFSLVLLSIYAILMLIVFMNLLIATMNDTYDRVKEFCEVEVMRLRSHMMVFVKDFMERSTPAQRLEPLEGEALHLLLRPEAVKSSRLLTLGATDPASDHSSWVGRITYMRTSIVREVSEVVRQRCDAQTASISARLDDIEGEVMGVTGDRLMALERRMEKLEKGLEVLLAHSVGG</sequence>
<feature type="compositionally biased region" description="Low complexity" evidence="10">
    <location>
        <begin position="51"/>
        <end position="65"/>
    </location>
</feature>
<keyword evidence="9" id="KW-0040">ANK repeat</keyword>
<accession>A0A8J4GTT6</accession>
<feature type="region of interest" description="Disordered" evidence="10">
    <location>
        <begin position="635"/>
        <end position="661"/>
    </location>
</feature>
<feature type="compositionally biased region" description="Polar residues" evidence="10">
    <location>
        <begin position="704"/>
        <end position="718"/>
    </location>
</feature>
<keyword evidence="5" id="KW-0677">Repeat</keyword>
<evidence type="ECO:0000256" key="2">
    <source>
        <dbReference type="ARBA" id="ARBA00022448"/>
    </source>
</evidence>
<dbReference type="Pfam" id="PF12796">
    <property type="entry name" value="Ank_2"/>
    <property type="match status" value="1"/>
</dbReference>
<organism evidence="12 13">
    <name type="scientific">Volvox reticuliferus</name>
    <dbReference type="NCBI Taxonomy" id="1737510"/>
    <lineage>
        <taxon>Eukaryota</taxon>
        <taxon>Viridiplantae</taxon>
        <taxon>Chlorophyta</taxon>
        <taxon>core chlorophytes</taxon>
        <taxon>Chlorophyceae</taxon>
        <taxon>CS clade</taxon>
        <taxon>Chlamydomonadales</taxon>
        <taxon>Volvocaceae</taxon>
        <taxon>Volvox</taxon>
    </lineage>
</organism>
<dbReference type="InterPro" id="IPR036770">
    <property type="entry name" value="Ankyrin_rpt-contain_sf"/>
</dbReference>
<dbReference type="SUPFAM" id="SSF48403">
    <property type="entry name" value="Ankyrin repeat"/>
    <property type="match status" value="1"/>
</dbReference>
<evidence type="ECO:0000256" key="4">
    <source>
        <dbReference type="ARBA" id="ARBA00022568"/>
    </source>
</evidence>
<keyword evidence="11" id="KW-0812">Transmembrane</keyword>
<evidence type="ECO:0000256" key="3">
    <source>
        <dbReference type="ARBA" id="ARBA00022475"/>
    </source>
</evidence>
<name>A0A8J4GTT6_9CHLO</name>
<evidence type="ECO:0000313" key="13">
    <source>
        <dbReference type="Proteomes" id="UP000722791"/>
    </source>
</evidence>
<keyword evidence="7" id="KW-0406">Ion transport</keyword>
<dbReference type="SMART" id="SM00248">
    <property type="entry name" value="ANK"/>
    <property type="match status" value="2"/>
</dbReference>
<dbReference type="EMBL" id="BNCQ01000051">
    <property type="protein sequence ID" value="GIM13693.1"/>
    <property type="molecule type" value="Genomic_DNA"/>
</dbReference>
<feature type="region of interest" description="Disordered" evidence="10">
    <location>
        <begin position="683"/>
        <end position="740"/>
    </location>
</feature>
<feature type="compositionally biased region" description="Low complexity" evidence="10">
    <location>
        <begin position="641"/>
        <end position="652"/>
    </location>
</feature>
<evidence type="ECO:0000313" key="12">
    <source>
        <dbReference type="EMBL" id="GIM13693.1"/>
    </source>
</evidence>
<evidence type="ECO:0000256" key="9">
    <source>
        <dbReference type="PROSITE-ProRule" id="PRU00023"/>
    </source>
</evidence>
<feature type="region of interest" description="Disordered" evidence="10">
    <location>
        <begin position="49"/>
        <end position="86"/>
    </location>
</feature>
<protein>
    <recommendedName>
        <fullName evidence="14">Ion transport domain-containing protein</fullName>
    </recommendedName>
</protein>
<evidence type="ECO:0000256" key="10">
    <source>
        <dbReference type="SAM" id="MobiDB-lite"/>
    </source>
</evidence>
<feature type="repeat" description="ANK" evidence="9">
    <location>
        <begin position="245"/>
        <end position="267"/>
    </location>
</feature>
<feature type="transmembrane region" description="Helical" evidence="11">
    <location>
        <begin position="1331"/>
        <end position="1348"/>
    </location>
</feature>
<keyword evidence="8" id="KW-0407">Ion channel</keyword>
<feature type="transmembrane region" description="Helical" evidence="11">
    <location>
        <begin position="1456"/>
        <end position="1477"/>
    </location>
</feature>
<feature type="repeat" description="ANK" evidence="9">
    <location>
        <begin position="296"/>
        <end position="328"/>
    </location>
</feature>
<evidence type="ECO:0000256" key="1">
    <source>
        <dbReference type="ARBA" id="ARBA00004651"/>
    </source>
</evidence>
<feature type="non-terminal residue" evidence="12">
    <location>
        <position position="1629"/>
    </location>
</feature>
<dbReference type="InterPro" id="IPR002110">
    <property type="entry name" value="Ankyrin_rpt"/>
</dbReference>
<feature type="transmembrane region" description="Helical" evidence="11">
    <location>
        <begin position="1250"/>
        <end position="1273"/>
    </location>
</feature>
<dbReference type="InterPro" id="IPR024862">
    <property type="entry name" value="TRPV"/>
</dbReference>
<evidence type="ECO:0000256" key="11">
    <source>
        <dbReference type="SAM" id="Phobius"/>
    </source>
</evidence>
<keyword evidence="3" id="KW-1003">Cell membrane</keyword>
<feature type="compositionally biased region" description="Gly residues" evidence="10">
    <location>
        <begin position="721"/>
        <end position="734"/>
    </location>
</feature>
<gene>
    <name evidence="12" type="ORF">Vretimale_16767</name>
</gene>
<evidence type="ECO:0000256" key="6">
    <source>
        <dbReference type="ARBA" id="ARBA00022837"/>
    </source>
</evidence>